<proteinExistence type="predicted"/>
<evidence type="ECO:0000313" key="2">
    <source>
        <dbReference type="EMBL" id="TDQ44238.1"/>
    </source>
</evidence>
<gene>
    <name evidence="2" type="ORF">EV696_12550</name>
</gene>
<dbReference type="OrthoDB" id="6105601at2"/>
<dbReference type="AlphaFoldDB" id="A0A4R6UC40"/>
<sequence>MQTFSRFACVTALTTFLLQTTGCGYVLYPERRGQTGGELDPAVIVMDSLSLLLFVVPGVIAFAVDITNGTIYLPKGQKSILTSSNDHASPDDVHVIQLTQDAVKDIATLEKIISNHVGQSITLNMSQHAKPLSEGQNPAALVAQVQRQMNQQDILAKLSN</sequence>
<feature type="transmembrane region" description="Helical" evidence="1">
    <location>
        <begin position="48"/>
        <end position="73"/>
    </location>
</feature>
<dbReference type="Proteomes" id="UP000295375">
    <property type="component" value="Unassembled WGS sequence"/>
</dbReference>
<name>A0A4R6UC40_9GAMM</name>
<organism evidence="2 3">
    <name type="scientific">Permianibacter aggregans</name>
    <dbReference type="NCBI Taxonomy" id="1510150"/>
    <lineage>
        <taxon>Bacteria</taxon>
        <taxon>Pseudomonadati</taxon>
        <taxon>Pseudomonadota</taxon>
        <taxon>Gammaproteobacteria</taxon>
        <taxon>Pseudomonadales</taxon>
        <taxon>Pseudomonadaceae</taxon>
        <taxon>Permianibacter</taxon>
    </lineage>
</organism>
<keyword evidence="1" id="KW-1133">Transmembrane helix</keyword>
<keyword evidence="1" id="KW-0812">Transmembrane</keyword>
<protein>
    <submittedName>
        <fullName evidence="2">Uncharacterized protein</fullName>
    </submittedName>
</protein>
<comment type="caution">
    <text evidence="2">The sequence shown here is derived from an EMBL/GenBank/DDBJ whole genome shotgun (WGS) entry which is preliminary data.</text>
</comment>
<evidence type="ECO:0000313" key="3">
    <source>
        <dbReference type="Proteomes" id="UP000295375"/>
    </source>
</evidence>
<dbReference type="EMBL" id="SNYM01000025">
    <property type="protein sequence ID" value="TDQ44238.1"/>
    <property type="molecule type" value="Genomic_DNA"/>
</dbReference>
<reference evidence="2 3" key="1">
    <citation type="submission" date="2019-03" db="EMBL/GenBank/DDBJ databases">
        <title>Genomic Encyclopedia of Type Strains, Phase IV (KMG-IV): sequencing the most valuable type-strain genomes for metagenomic binning, comparative biology and taxonomic classification.</title>
        <authorList>
            <person name="Goeker M."/>
        </authorList>
    </citation>
    <scope>NUCLEOTIDE SEQUENCE [LARGE SCALE GENOMIC DNA]</scope>
    <source>
        <strain evidence="2 3">DSM 103792</strain>
    </source>
</reference>
<dbReference type="RefSeq" id="WP_133593339.1">
    <property type="nucleotide sequence ID" value="NZ_CP037953.1"/>
</dbReference>
<evidence type="ECO:0000256" key="1">
    <source>
        <dbReference type="SAM" id="Phobius"/>
    </source>
</evidence>
<keyword evidence="1" id="KW-0472">Membrane</keyword>
<keyword evidence="3" id="KW-1185">Reference proteome</keyword>
<accession>A0A4R6UC40</accession>